<accession>A0A932MQA7</accession>
<gene>
    <name evidence="1" type="ORF">HYZ11_09955</name>
</gene>
<protein>
    <submittedName>
        <fullName evidence="1">Uncharacterized protein</fullName>
    </submittedName>
</protein>
<evidence type="ECO:0000313" key="1">
    <source>
        <dbReference type="EMBL" id="MBI3127916.1"/>
    </source>
</evidence>
<name>A0A932MQA7_UNCTE</name>
<dbReference type="EMBL" id="JACPUR010000021">
    <property type="protein sequence ID" value="MBI3127916.1"/>
    <property type="molecule type" value="Genomic_DNA"/>
</dbReference>
<organism evidence="1 2">
    <name type="scientific">Tectimicrobiota bacterium</name>
    <dbReference type="NCBI Taxonomy" id="2528274"/>
    <lineage>
        <taxon>Bacteria</taxon>
        <taxon>Pseudomonadati</taxon>
        <taxon>Nitrospinota/Tectimicrobiota group</taxon>
        <taxon>Candidatus Tectimicrobiota</taxon>
    </lineage>
</organism>
<proteinExistence type="predicted"/>
<sequence>MRSVGLLQRELEKAGVATVSISNQPDVTEKVCVPRAAFIQYPFARILGMVGDRAGQRQICDDMCELLGEAAGPNAYVHLPYEWPEPPDQTQWHPLTPAPMHVHRAKGTAPKGFAHYRDEERPDLV</sequence>
<dbReference type="Proteomes" id="UP000782312">
    <property type="component" value="Unassembled WGS sequence"/>
</dbReference>
<evidence type="ECO:0000313" key="2">
    <source>
        <dbReference type="Proteomes" id="UP000782312"/>
    </source>
</evidence>
<reference evidence="1" key="1">
    <citation type="submission" date="2020-07" db="EMBL/GenBank/DDBJ databases">
        <title>Huge and variable diversity of episymbiotic CPR bacteria and DPANN archaea in groundwater ecosystems.</title>
        <authorList>
            <person name="He C.Y."/>
            <person name="Keren R."/>
            <person name="Whittaker M."/>
            <person name="Farag I.F."/>
            <person name="Doudna J."/>
            <person name="Cate J.H.D."/>
            <person name="Banfield J.F."/>
        </authorList>
    </citation>
    <scope>NUCLEOTIDE SEQUENCE</scope>
    <source>
        <strain evidence="1">NC_groundwater_763_Ag_S-0.2um_68_21</strain>
    </source>
</reference>
<comment type="caution">
    <text evidence="1">The sequence shown here is derived from an EMBL/GenBank/DDBJ whole genome shotgun (WGS) entry which is preliminary data.</text>
</comment>
<dbReference type="AlphaFoldDB" id="A0A932MQA7"/>